<protein>
    <submittedName>
        <fullName evidence="2">Uncharacterized protein</fullName>
    </submittedName>
</protein>
<dbReference type="RefSeq" id="WP_140914708.1">
    <property type="nucleotide sequence ID" value="NZ_VHHP01000002.1"/>
</dbReference>
<evidence type="ECO:0000313" key="3">
    <source>
        <dbReference type="Proteomes" id="UP000316851"/>
    </source>
</evidence>
<reference evidence="2" key="1">
    <citation type="submission" date="2019-06" db="EMBL/GenBank/DDBJ databases">
        <title>Mycoplasma neophronis type strain whole genome sequence.</title>
        <authorList>
            <person name="Spergser J."/>
        </authorList>
    </citation>
    <scope>NUCLEOTIDE SEQUENCE [LARGE SCALE GENOMIC DNA]</scope>
    <source>
        <strain evidence="2">DSM 24097</strain>
    </source>
</reference>
<comment type="caution">
    <text evidence="2">The sequence shown here is derived from an EMBL/GenBank/DDBJ whole genome shotgun (WGS) entry which is preliminary data.</text>
</comment>
<keyword evidence="1" id="KW-1133">Transmembrane helix</keyword>
<sequence length="417" mass="47006">MLINQPITTLNSSEKTDNQVLDLLTKKVNKIVKEKLTDEEIEKIVDTQSSNKTSVNLINNEIKKTIILETISSLNHSKDEGIKQKINDFVNDEKNLKQFDKILSKNLTNIKKEIKIQKKEIKSYYKRIVTDAEKGFSINDDGEINSKKLSLMIEPLIKEYNELKSSMDAEAKTVLDLKIASTVFITTSVVFGLITTGLTIASFFGVPVAAPAILTGMAAVTFGSIGATLKLCAKSSLNSITKNDELTNKELLKYFFDLASMPYKTIIGNIANVDNLSAGISKISDINKSIVITKEIFKVYSNFNLLVSEILEYVEYSKKINHFLLKLSSLKHIIDESRKIKWVVINELPQDNPYWLNGKGGDNTHFKNLETNEIKTLEEMLQYSDFELYAWNLKRVNGPNGIYLRTLPNSSKEDNLG</sequence>
<organism evidence="2 3">
    <name type="scientific">Metamycoplasma neophronis</name>
    <dbReference type="NCBI Taxonomy" id="872983"/>
    <lineage>
        <taxon>Bacteria</taxon>
        <taxon>Bacillati</taxon>
        <taxon>Mycoplasmatota</taxon>
        <taxon>Mycoplasmoidales</taxon>
        <taxon>Metamycoplasmataceae</taxon>
        <taxon>Metamycoplasma</taxon>
    </lineage>
</organism>
<feature type="transmembrane region" description="Helical" evidence="1">
    <location>
        <begin position="212"/>
        <end position="233"/>
    </location>
</feature>
<dbReference type="EMBL" id="VHHP01000002">
    <property type="protein sequence ID" value="TPR54362.1"/>
    <property type="molecule type" value="Genomic_DNA"/>
</dbReference>
<evidence type="ECO:0000256" key="1">
    <source>
        <dbReference type="SAM" id="Phobius"/>
    </source>
</evidence>
<name>A0ABY2Z0Y5_9BACT</name>
<keyword evidence="1" id="KW-0812">Transmembrane</keyword>
<keyword evidence="1" id="KW-0472">Membrane</keyword>
<feature type="transmembrane region" description="Helical" evidence="1">
    <location>
        <begin position="182"/>
        <end position="206"/>
    </location>
</feature>
<accession>A0ABY2Z0Y5</accession>
<evidence type="ECO:0000313" key="2">
    <source>
        <dbReference type="EMBL" id="TPR54362.1"/>
    </source>
</evidence>
<keyword evidence="3" id="KW-1185">Reference proteome</keyword>
<gene>
    <name evidence="2" type="ORF">FJR74_01135</name>
</gene>
<dbReference type="Proteomes" id="UP000316851">
    <property type="component" value="Unassembled WGS sequence"/>
</dbReference>
<proteinExistence type="predicted"/>